<evidence type="ECO:0000259" key="10">
    <source>
        <dbReference type="PROSITE" id="PS51898"/>
    </source>
</evidence>
<dbReference type="InterPro" id="IPR002104">
    <property type="entry name" value="Integrase_catalytic"/>
</dbReference>
<dbReference type="HAMAP" id="MF_01808">
    <property type="entry name" value="Recomb_XerC_XerD"/>
    <property type="match status" value="1"/>
</dbReference>
<evidence type="ECO:0000259" key="11">
    <source>
        <dbReference type="PROSITE" id="PS51900"/>
    </source>
</evidence>
<dbReference type="GO" id="GO:0003677">
    <property type="term" value="F:DNA binding"/>
    <property type="evidence" value="ECO:0007669"/>
    <property type="project" value="UniProtKB-UniRule"/>
</dbReference>
<dbReference type="GO" id="GO:0009037">
    <property type="term" value="F:tyrosine-based site-specific recombinase activity"/>
    <property type="evidence" value="ECO:0007669"/>
    <property type="project" value="UniProtKB-UniRule"/>
</dbReference>
<dbReference type="RefSeq" id="WP_130482324.1">
    <property type="nucleotide sequence ID" value="NZ_SGWV01000009.1"/>
</dbReference>
<feature type="domain" description="Tyr recombinase" evidence="10">
    <location>
        <begin position="116"/>
        <end position="308"/>
    </location>
</feature>
<dbReference type="Gene3D" id="1.10.150.130">
    <property type="match status" value="1"/>
</dbReference>
<evidence type="ECO:0000256" key="1">
    <source>
        <dbReference type="ARBA" id="ARBA00004496"/>
    </source>
</evidence>
<dbReference type="InterPro" id="IPR023009">
    <property type="entry name" value="Tyrosine_recombinase_XerC/XerD"/>
</dbReference>
<dbReference type="OrthoDB" id="9801717at2"/>
<evidence type="ECO:0000256" key="7">
    <source>
        <dbReference type="ARBA" id="ARBA00023172"/>
    </source>
</evidence>
<dbReference type="GO" id="GO:0051301">
    <property type="term" value="P:cell division"/>
    <property type="evidence" value="ECO:0007669"/>
    <property type="project" value="UniProtKB-KW"/>
</dbReference>
<dbReference type="InterPro" id="IPR044068">
    <property type="entry name" value="CB"/>
</dbReference>
<dbReference type="InterPro" id="IPR010998">
    <property type="entry name" value="Integrase_recombinase_N"/>
</dbReference>
<comment type="similarity">
    <text evidence="9">Belongs to the 'phage' integrase family. XerC subfamily.</text>
</comment>
<dbReference type="GO" id="GO:0006313">
    <property type="term" value="P:DNA transposition"/>
    <property type="evidence" value="ECO:0007669"/>
    <property type="project" value="UniProtKB-UniRule"/>
</dbReference>
<evidence type="ECO:0000256" key="8">
    <source>
        <dbReference type="ARBA" id="ARBA00023306"/>
    </source>
</evidence>
<evidence type="ECO:0000313" key="13">
    <source>
        <dbReference type="Proteomes" id="UP000293433"/>
    </source>
</evidence>
<dbReference type="EMBL" id="SGWV01000009">
    <property type="protein sequence ID" value="RZS55023.1"/>
    <property type="molecule type" value="Genomic_DNA"/>
</dbReference>
<reference evidence="12 13" key="1">
    <citation type="submission" date="2019-02" db="EMBL/GenBank/DDBJ databases">
        <title>Genomic Encyclopedia of Type Strains, Phase IV (KMG-IV): sequencing the most valuable type-strain genomes for metagenomic binning, comparative biology and taxonomic classification.</title>
        <authorList>
            <person name="Goeker M."/>
        </authorList>
    </citation>
    <scope>NUCLEOTIDE SEQUENCE [LARGE SCALE GENOMIC DNA]</scope>
    <source>
        <strain evidence="12 13">DSM 10617</strain>
    </source>
</reference>
<name>A0A4Q7LLF1_9BURK</name>
<keyword evidence="3 9" id="KW-0132">Cell division</keyword>
<evidence type="ECO:0000256" key="2">
    <source>
        <dbReference type="ARBA" id="ARBA00022490"/>
    </source>
</evidence>
<dbReference type="GO" id="GO:0005737">
    <property type="term" value="C:cytoplasm"/>
    <property type="evidence" value="ECO:0007669"/>
    <property type="project" value="UniProtKB-SubCell"/>
</dbReference>
<evidence type="ECO:0000256" key="5">
    <source>
        <dbReference type="ARBA" id="ARBA00022908"/>
    </source>
</evidence>
<comment type="caution">
    <text evidence="12">The sequence shown here is derived from an EMBL/GenBank/DDBJ whole genome shotgun (WGS) entry which is preliminary data.</text>
</comment>
<feature type="active site" evidence="9">
    <location>
        <position position="286"/>
    </location>
</feature>
<dbReference type="PANTHER" id="PTHR30349:SF81">
    <property type="entry name" value="TYROSINE RECOMBINASE XERC"/>
    <property type="match status" value="1"/>
</dbReference>
<protein>
    <recommendedName>
        <fullName evidence="9">Tyrosine recombinase XerC</fullName>
    </recommendedName>
</protein>
<dbReference type="InterPro" id="IPR011010">
    <property type="entry name" value="DNA_brk_join_enz"/>
</dbReference>
<dbReference type="Pfam" id="PF02899">
    <property type="entry name" value="Phage_int_SAM_1"/>
    <property type="match status" value="1"/>
</dbReference>
<feature type="active site" evidence="9">
    <location>
        <position position="191"/>
    </location>
</feature>
<feature type="active site" evidence="9">
    <location>
        <position position="263"/>
    </location>
</feature>
<dbReference type="Proteomes" id="UP000293433">
    <property type="component" value="Unassembled WGS sequence"/>
</dbReference>
<proteinExistence type="inferred from homology"/>
<keyword evidence="8 9" id="KW-0131">Cell cycle</keyword>
<accession>A0A4Q7LLF1</accession>
<keyword evidence="7 9" id="KW-0233">DNA recombination</keyword>
<dbReference type="SUPFAM" id="SSF56349">
    <property type="entry name" value="DNA breaking-rejoining enzymes"/>
    <property type="match status" value="1"/>
</dbReference>
<gene>
    <name evidence="9" type="primary">xerC</name>
    <name evidence="12" type="ORF">EV685_2509</name>
</gene>
<sequence>MEPTEALPVEPLGPVPTAFLEHLRVERRLAERTRIMYAAALRRLQAAMRDQTLAVDQVRPHHVRRWAAQLHGQGLGSRSIAIHLAAWRGLFRWLGREGRVTSNPVDGLRPPKGQRPLPKALPVDQAVALADHRDDSGENDPRLDARDHAIVELLYGCGLRSAELIGLDLHPGGPGGGWIDLTSGDAEVLGKGNKRRVVPVGAAAIAAVQAWLALREQLARPDEPALFVSQRGTRLTGSQMRRRLAARAVQAGLPSHVHPHMLRHSYASHLLQSSGDLRAVQELLGHAQISTTQVYTRLDHQHLAAIYDAAHPRAKRKS</sequence>
<dbReference type="PROSITE" id="PS51898">
    <property type="entry name" value="TYR_RECOMBINASE"/>
    <property type="match status" value="1"/>
</dbReference>
<evidence type="ECO:0000256" key="9">
    <source>
        <dbReference type="HAMAP-Rule" id="MF_01808"/>
    </source>
</evidence>
<keyword evidence="5 9" id="KW-0229">DNA integration</keyword>
<keyword evidence="4 9" id="KW-0159">Chromosome partition</keyword>
<keyword evidence="13" id="KW-1185">Reference proteome</keyword>
<organism evidence="12 13">
    <name type="scientific">Sphaerotilus mobilis</name>
    <dbReference type="NCBI Taxonomy" id="47994"/>
    <lineage>
        <taxon>Bacteria</taxon>
        <taxon>Pseudomonadati</taxon>
        <taxon>Pseudomonadota</taxon>
        <taxon>Betaproteobacteria</taxon>
        <taxon>Burkholderiales</taxon>
        <taxon>Sphaerotilaceae</taxon>
        <taxon>Sphaerotilus</taxon>
    </lineage>
</organism>
<evidence type="ECO:0000256" key="3">
    <source>
        <dbReference type="ARBA" id="ARBA00022618"/>
    </source>
</evidence>
<dbReference type="InterPro" id="IPR013762">
    <property type="entry name" value="Integrase-like_cat_sf"/>
</dbReference>
<keyword evidence="6 9" id="KW-0238">DNA-binding</keyword>
<feature type="domain" description="Core-binding (CB)" evidence="11">
    <location>
        <begin position="10"/>
        <end position="95"/>
    </location>
</feature>
<feature type="active site" description="O-(3'-phospho-DNA)-tyrosine intermediate" evidence="9">
    <location>
        <position position="295"/>
    </location>
</feature>
<comment type="subunit">
    <text evidence="9">Forms a cyclic heterotetrameric complex composed of two molecules of XerC and two molecules of XerD.</text>
</comment>
<evidence type="ECO:0000256" key="4">
    <source>
        <dbReference type="ARBA" id="ARBA00022829"/>
    </source>
</evidence>
<evidence type="ECO:0000313" key="12">
    <source>
        <dbReference type="EMBL" id="RZS55023.1"/>
    </source>
</evidence>
<feature type="active site" evidence="9">
    <location>
        <position position="160"/>
    </location>
</feature>
<keyword evidence="2 9" id="KW-0963">Cytoplasm</keyword>
<dbReference type="Pfam" id="PF00589">
    <property type="entry name" value="Phage_integrase"/>
    <property type="match status" value="1"/>
</dbReference>
<dbReference type="PROSITE" id="PS51900">
    <property type="entry name" value="CB"/>
    <property type="match status" value="1"/>
</dbReference>
<dbReference type="AlphaFoldDB" id="A0A4Q7LLF1"/>
<feature type="active site" evidence="9">
    <location>
        <position position="260"/>
    </location>
</feature>
<dbReference type="Gene3D" id="1.10.443.10">
    <property type="entry name" value="Intergrase catalytic core"/>
    <property type="match status" value="1"/>
</dbReference>
<evidence type="ECO:0000256" key="6">
    <source>
        <dbReference type="ARBA" id="ARBA00023125"/>
    </source>
</evidence>
<comment type="function">
    <text evidence="9">Site-specific tyrosine recombinase, which acts by catalyzing the cutting and rejoining of the recombining DNA molecules. The XerC-XerD complex is essential to convert dimers of the bacterial chromosome into monomers to permit their segregation at cell division. It also contributes to the segregational stability of plasmids.</text>
</comment>
<dbReference type="InterPro" id="IPR004107">
    <property type="entry name" value="Integrase_SAM-like_N"/>
</dbReference>
<dbReference type="PANTHER" id="PTHR30349">
    <property type="entry name" value="PHAGE INTEGRASE-RELATED"/>
    <property type="match status" value="1"/>
</dbReference>
<dbReference type="GO" id="GO:0007059">
    <property type="term" value="P:chromosome segregation"/>
    <property type="evidence" value="ECO:0007669"/>
    <property type="project" value="UniProtKB-UniRule"/>
</dbReference>
<dbReference type="InterPro" id="IPR050090">
    <property type="entry name" value="Tyrosine_recombinase_XerCD"/>
</dbReference>
<comment type="subcellular location">
    <subcellularLocation>
        <location evidence="1 9">Cytoplasm</location>
    </subcellularLocation>
</comment>